<evidence type="ECO:0000313" key="2">
    <source>
        <dbReference type="EMBL" id="KKN20148.1"/>
    </source>
</evidence>
<evidence type="ECO:0000256" key="1">
    <source>
        <dbReference type="SAM" id="MobiDB-lite"/>
    </source>
</evidence>
<feature type="region of interest" description="Disordered" evidence="1">
    <location>
        <begin position="43"/>
        <end position="71"/>
    </location>
</feature>
<reference evidence="2" key="1">
    <citation type="journal article" date="2015" name="Nature">
        <title>Complex archaea that bridge the gap between prokaryotes and eukaryotes.</title>
        <authorList>
            <person name="Spang A."/>
            <person name="Saw J.H."/>
            <person name="Jorgensen S.L."/>
            <person name="Zaremba-Niedzwiedzka K."/>
            <person name="Martijn J."/>
            <person name="Lind A.E."/>
            <person name="van Eijk R."/>
            <person name="Schleper C."/>
            <person name="Guy L."/>
            <person name="Ettema T.J."/>
        </authorList>
    </citation>
    <scope>NUCLEOTIDE SEQUENCE</scope>
</reference>
<dbReference type="EMBL" id="LAZR01003269">
    <property type="protein sequence ID" value="KKN20148.1"/>
    <property type="molecule type" value="Genomic_DNA"/>
</dbReference>
<name>A0A0F9RS36_9ZZZZ</name>
<gene>
    <name evidence="2" type="ORF">LCGC14_0938590</name>
</gene>
<accession>A0A0F9RS36</accession>
<sequence length="344" mass="38099">MPTQRTGLSGNQPPTEQPEISAVGESVEVAGRRMERVDLRNELHQTMRTGGHQDPNATPMNPGPRGPSIEAKDAVGHAVPEFLQEEESSPPAGISPEQSQMANLLAQRIVEAQSDGREEAAGELKDMLGKMMGEMEPKRLRVQRETHPALLKLRRNLGLQKIPPVTIEWCNTKWHFAPPPPALDRWVADMTESGLGSYSALKLAAAVIGLDGAPLYNVFGVELRASYAPPDGSATVEVRLYEKRCDACNEIIEVDAQKCEACGSLHDPFEMPLNLRVRCAELMHRHFSEEFGPYEDLRHLHLKMRDKMADRMVDKATLYPFPELLLTSSSETDTTPTGDEQSSD</sequence>
<organism evidence="2">
    <name type="scientific">marine sediment metagenome</name>
    <dbReference type="NCBI Taxonomy" id="412755"/>
    <lineage>
        <taxon>unclassified sequences</taxon>
        <taxon>metagenomes</taxon>
        <taxon>ecological metagenomes</taxon>
    </lineage>
</organism>
<comment type="caution">
    <text evidence="2">The sequence shown here is derived from an EMBL/GenBank/DDBJ whole genome shotgun (WGS) entry which is preliminary data.</text>
</comment>
<proteinExistence type="predicted"/>
<dbReference type="AlphaFoldDB" id="A0A0F9RS36"/>
<protein>
    <submittedName>
        <fullName evidence="2">Uncharacterized protein</fullName>
    </submittedName>
</protein>
<feature type="compositionally biased region" description="Polar residues" evidence="1">
    <location>
        <begin position="1"/>
        <end position="14"/>
    </location>
</feature>
<feature type="region of interest" description="Disordered" evidence="1">
    <location>
        <begin position="1"/>
        <end position="23"/>
    </location>
</feature>